<dbReference type="PROSITE" id="PS51257">
    <property type="entry name" value="PROKAR_LIPOPROTEIN"/>
    <property type="match status" value="1"/>
</dbReference>
<dbReference type="EMBL" id="UOFP01000262">
    <property type="protein sequence ID" value="VAW89274.1"/>
    <property type="molecule type" value="Genomic_DNA"/>
</dbReference>
<proteinExistence type="predicted"/>
<organism evidence="1">
    <name type="scientific">hydrothermal vent metagenome</name>
    <dbReference type="NCBI Taxonomy" id="652676"/>
    <lineage>
        <taxon>unclassified sequences</taxon>
        <taxon>metagenomes</taxon>
        <taxon>ecological metagenomes</taxon>
    </lineage>
</organism>
<protein>
    <submittedName>
        <fullName evidence="1">Uncharacterized protein</fullName>
    </submittedName>
</protein>
<name>A0A3B1A6A7_9ZZZZ</name>
<evidence type="ECO:0000313" key="1">
    <source>
        <dbReference type="EMBL" id="VAW89274.1"/>
    </source>
</evidence>
<sequence length="323" mass="35820">MINLPTKTALVMGAVFALSQPLLAASCCGGGSSSALIMPKFAKGMVDVSFSAENYDGYWNSAGQYIEDPAGSDLKQYRLNVGYAHRLGERWQGSVITPHVWNDNQYSGVSSATQGMGDTTLNLWYEGFDNIKCVWKIKKPEDWIPASYYGLSMTLPTGISPYDDVQNSFDITGRGFYRLDANLLLDKTIYPWNATLALSYGKYLERPVNREYGRYVEPYDKQLGDRFSGSISGGYTQFLDNMDTLTYTLAYAYLQEEQGTINGAVDTTTGMNKQSLSTTIAYASMDRDWVFKLTLSHTPTQDGYGESFPVTNLITAGVSHVLR</sequence>
<dbReference type="AlphaFoldDB" id="A0A3B1A6A7"/>
<accession>A0A3B1A6A7</accession>
<gene>
    <name evidence="1" type="ORF">MNBD_GAMMA18-1749</name>
</gene>
<reference evidence="1" key="1">
    <citation type="submission" date="2018-06" db="EMBL/GenBank/DDBJ databases">
        <authorList>
            <person name="Zhirakovskaya E."/>
        </authorList>
    </citation>
    <scope>NUCLEOTIDE SEQUENCE</scope>
</reference>